<evidence type="ECO:0000259" key="5">
    <source>
        <dbReference type="Pfam" id="PF17808"/>
    </source>
</evidence>
<dbReference type="Pfam" id="PF17808">
    <property type="entry name" value="fn3_PAP"/>
    <property type="match status" value="1"/>
</dbReference>
<dbReference type="GO" id="GO:0005576">
    <property type="term" value="C:extracellular region"/>
    <property type="evidence" value="ECO:0007669"/>
    <property type="project" value="UniProtKB-SubCell"/>
</dbReference>
<feature type="domain" description="Purple acid phosphatase N-terminal" evidence="4">
    <location>
        <begin position="200"/>
        <end position="306"/>
    </location>
</feature>
<dbReference type="GO" id="GO:0003993">
    <property type="term" value="F:acid phosphatase activity"/>
    <property type="evidence" value="ECO:0007669"/>
    <property type="project" value="InterPro"/>
</dbReference>
<evidence type="ECO:0000313" key="6">
    <source>
        <dbReference type="EMBL" id="RCV31998.1"/>
    </source>
</evidence>
<proteinExistence type="predicted"/>
<dbReference type="Gene3D" id="2.60.40.380">
    <property type="entry name" value="Purple acid phosphatase-like, N-terminal"/>
    <property type="match status" value="1"/>
</dbReference>
<dbReference type="InterPro" id="IPR040974">
    <property type="entry name" value="Fn3_PAP"/>
</dbReference>
<dbReference type="InterPro" id="IPR015914">
    <property type="entry name" value="PAPs_N"/>
</dbReference>
<gene>
    <name evidence="6" type="ORF">SETIT_6G222700v2</name>
</gene>
<name>A0A368RPG4_SETIT</name>
<evidence type="ECO:0000256" key="1">
    <source>
        <dbReference type="ARBA" id="ARBA00004613"/>
    </source>
</evidence>
<evidence type="ECO:0000256" key="3">
    <source>
        <dbReference type="ARBA" id="ARBA00022729"/>
    </source>
</evidence>
<dbReference type="SUPFAM" id="SSF56300">
    <property type="entry name" value="Metallo-dependent phosphatases"/>
    <property type="match status" value="1"/>
</dbReference>
<comment type="subcellular location">
    <subcellularLocation>
        <location evidence="1">Secreted</location>
    </subcellularLocation>
</comment>
<dbReference type="Pfam" id="PF16656">
    <property type="entry name" value="Pur_ac_phosph_N"/>
    <property type="match status" value="1"/>
</dbReference>
<organism evidence="6">
    <name type="scientific">Setaria italica</name>
    <name type="common">Foxtail millet</name>
    <name type="synonym">Panicum italicum</name>
    <dbReference type="NCBI Taxonomy" id="4555"/>
    <lineage>
        <taxon>Eukaryota</taxon>
        <taxon>Viridiplantae</taxon>
        <taxon>Streptophyta</taxon>
        <taxon>Embryophyta</taxon>
        <taxon>Tracheophyta</taxon>
        <taxon>Spermatophyta</taxon>
        <taxon>Magnoliopsida</taxon>
        <taxon>Liliopsida</taxon>
        <taxon>Poales</taxon>
        <taxon>Poaceae</taxon>
        <taxon>PACMAD clade</taxon>
        <taxon>Panicoideae</taxon>
        <taxon>Panicodae</taxon>
        <taxon>Paniceae</taxon>
        <taxon>Cenchrinae</taxon>
        <taxon>Setaria</taxon>
    </lineage>
</organism>
<sequence length="476" mass="52454">MQSGPALPWEDPAGSKSEARRPVTAAAGLVVVLCAAAAMLPEMAAGASSPAEGFEPLSKIAIHKATVELQPSAFVQATPSLLGDKGEDTDRVTVKYGRTKRSVDDWIAVFSPADFNSGKCPNPASYPGEPLLCTAPMKYQYANYSARYTNPGDGSIRFQLIDQRADFAFALFTGGLENARLVAVSKPVAFRNPKAPVFPRLAHGKIHDEIAVTWTSGYDIAPTYPFVERGAVGCGTQPSLAAARGTLTFNRGSMCGEPARTVGWRDPGFIHTAFMKGLWPNKEYYYKIGHELQDGSVVWGKPYTFRAPPSTGQNSLQRVIVFGDMGKVREMVMENLWQAERDGSNEFANYQPGSLNTTDALVRDLDNYAHGYISHGNHERDWPNTGGFFDVKDSSGECGVDYGMFRFCITDSEHDWREGTEQYKFIKHCLLTVDRKHQPWLIFAAHRVLGYSSNARYAMKGSSKEPEDSESMQKLR</sequence>
<dbReference type="AlphaFoldDB" id="A0A368RPG4"/>
<reference evidence="6" key="2">
    <citation type="submission" date="2015-07" db="EMBL/GenBank/DDBJ databases">
        <authorList>
            <person name="Noorani M."/>
        </authorList>
    </citation>
    <scope>NUCLEOTIDE SEQUENCE</scope>
    <source>
        <strain evidence="6">Yugu1</strain>
    </source>
</reference>
<dbReference type="EMBL" id="CM003533">
    <property type="protein sequence ID" value="RCV31998.1"/>
    <property type="molecule type" value="Genomic_DNA"/>
</dbReference>
<dbReference type="GO" id="GO:0046872">
    <property type="term" value="F:metal ion binding"/>
    <property type="evidence" value="ECO:0007669"/>
    <property type="project" value="InterPro"/>
</dbReference>
<evidence type="ECO:0000256" key="2">
    <source>
        <dbReference type="ARBA" id="ARBA00022525"/>
    </source>
</evidence>
<dbReference type="Gene3D" id="3.60.21.10">
    <property type="match status" value="1"/>
</dbReference>
<keyword evidence="2" id="KW-0964">Secreted</keyword>
<dbReference type="InterPro" id="IPR008963">
    <property type="entry name" value="Purple_acid_Pase-like_N"/>
</dbReference>
<dbReference type="PANTHER" id="PTHR45778:SF6">
    <property type="entry name" value="INACTIVE PURPLE ACID PHOSPHATASE 24-RELATED"/>
    <property type="match status" value="1"/>
</dbReference>
<dbReference type="OrthoDB" id="45007at2759"/>
<feature type="domain" description="Purple acid phosphatase Fn3-like" evidence="5">
    <location>
        <begin position="75"/>
        <end position="192"/>
    </location>
</feature>
<dbReference type="InterPro" id="IPR029052">
    <property type="entry name" value="Metallo-depent_PP-like"/>
</dbReference>
<dbReference type="SUPFAM" id="SSF49363">
    <property type="entry name" value="Purple acid phosphatase, N-terminal domain"/>
    <property type="match status" value="1"/>
</dbReference>
<evidence type="ECO:0008006" key="7">
    <source>
        <dbReference type="Google" id="ProtNLM"/>
    </source>
</evidence>
<protein>
    <recommendedName>
        <fullName evidence="7">Purple acid phosphatase</fullName>
    </recommendedName>
</protein>
<accession>A0A368RPG4</accession>
<dbReference type="PANTHER" id="PTHR45778">
    <property type="entry name" value="PURPLE ACID PHOSPHATASE-RELATED"/>
    <property type="match status" value="1"/>
</dbReference>
<reference evidence="6" key="1">
    <citation type="journal article" date="2012" name="Nat. Biotechnol.">
        <title>Reference genome sequence of the model plant Setaria.</title>
        <authorList>
            <person name="Bennetzen J.L."/>
            <person name="Schmutz J."/>
            <person name="Wang H."/>
            <person name="Percifield R."/>
            <person name="Hawkins J."/>
            <person name="Pontaroli A.C."/>
            <person name="Estep M."/>
            <person name="Feng L."/>
            <person name="Vaughn J.N."/>
            <person name="Grimwood J."/>
            <person name="Jenkins J."/>
            <person name="Barry K."/>
            <person name="Lindquist E."/>
            <person name="Hellsten U."/>
            <person name="Deshpande S."/>
            <person name="Wang X."/>
            <person name="Wu X."/>
            <person name="Mitros T."/>
            <person name="Triplett J."/>
            <person name="Yang X."/>
            <person name="Ye C.Y."/>
            <person name="Mauro-Herrera M."/>
            <person name="Wang L."/>
            <person name="Li P."/>
            <person name="Sharma M."/>
            <person name="Sharma R."/>
            <person name="Ronald P.C."/>
            <person name="Panaud O."/>
            <person name="Kellogg E.A."/>
            <person name="Brutnell T.P."/>
            <person name="Doust A.N."/>
            <person name="Tuskan G.A."/>
            <person name="Rokhsar D."/>
            <person name="Devos K.M."/>
        </authorList>
    </citation>
    <scope>NUCLEOTIDE SEQUENCE [LARGE SCALE GENOMIC DNA]</scope>
    <source>
        <strain evidence="6">Yugu1</strain>
    </source>
</reference>
<keyword evidence="3" id="KW-0732">Signal</keyword>
<evidence type="ECO:0000259" key="4">
    <source>
        <dbReference type="Pfam" id="PF16656"/>
    </source>
</evidence>